<dbReference type="SUPFAM" id="SSF49899">
    <property type="entry name" value="Concanavalin A-like lectins/glucanases"/>
    <property type="match status" value="1"/>
</dbReference>
<keyword evidence="5" id="KW-1185">Reference proteome</keyword>
<gene>
    <name evidence="4" type="ORF">TrST_g11578</name>
</gene>
<evidence type="ECO:0000256" key="1">
    <source>
        <dbReference type="SAM" id="MobiDB-lite"/>
    </source>
</evidence>
<sequence>MAASPTGLLLTLLIFISCRSTNAATPQATHTFDFRACSKGSNVEDSISTNLNLIATPVNSPDCDGEGVRLDGLTQYLDLTPYSFGGSTSFEVLVSFTAYNYQSHIFDFGDGQFDDNVYLYNYGSSPEIKWYVRQNTESKGEHEATVNFNELGQFSHVVVTASTSGEMKIYKDGVLQGTKTDGWAPRTLMRNYHWLGRAVGSNNKYFYGTLSYISIYNGVVLSDQDCAELYNERNGATLSPTPSPTTPSPTPSPTTPSPTPSPTIYDELTIDAGGGYVNKWFGPVWAVFMLFVCAGFCSCGYYVVRKEINPTDSGLKRMPTIEKAY</sequence>
<feature type="transmembrane region" description="Helical" evidence="2">
    <location>
        <begin position="280"/>
        <end position="304"/>
    </location>
</feature>
<comment type="caution">
    <text evidence="4">The sequence shown here is derived from an EMBL/GenBank/DDBJ whole genome shotgun (WGS) entry which is preliminary data.</text>
</comment>
<keyword evidence="2" id="KW-0812">Transmembrane</keyword>
<evidence type="ECO:0008006" key="6">
    <source>
        <dbReference type="Google" id="ProtNLM"/>
    </source>
</evidence>
<feature type="chain" id="PRO_5040978271" description="Concanavalin A-like lectin/glucanase domain-containing protein" evidence="3">
    <location>
        <begin position="24"/>
        <end position="325"/>
    </location>
</feature>
<keyword evidence="2" id="KW-1133">Transmembrane helix</keyword>
<dbReference type="InterPro" id="IPR013320">
    <property type="entry name" value="ConA-like_dom_sf"/>
</dbReference>
<protein>
    <recommendedName>
        <fullName evidence="6">Concanavalin A-like lectin/glucanase domain-containing protein</fullName>
    </recommendedName>
</protein>
<dbReference type="Pfam" id="PF13385">
    <property type="entry name" value="Laminin_G_3"/>
    <property type="match status" value="1"/>
</dbReference>
<evidence type="ECO:0000256" key="2">
    <source>
        <dbReference type="SAM" id="Phobius"/>
    </source>
</evidence>
<feature type="signal peptide" evidence="3">
    <location>
        <begin position="1"/>
        <end position="23"/>
    </location>
</feature>
<reference evidence="5" key="1">
    <citation type="journal article" date="2023" name="Commun. Biol.">
        <title>Genome analysis of Parmales, the sister group of diatoms, reveals the evolutionary specialization of diatoms from phago-mixotrophs to photoautotrophs.</title>
        <authorList>
            <person name="Ban H."/>
            <person name="Sato S."/>
            <person name="Yoshikawa S."/>
            <person name="Yamada K."/>
            <person name="Nakamura Y."/>
            <person name="Ichinomiya M."/>
            <person name="Sato N."/>
            <person name="Blanc-Mathieu R."/>
            <person name="Endo H."/>
            <person name="Kuwata A."/>
            <person name="Ogata H."/>
        </authorList>
    </citation>
    <scope>NUCLEOTIDE SEQUENCE [LARGE SCALE GENOMIC DNA]</scope>
    <source>
        <strain evidence="5">NIES 3701</strain>
    </source>
</reference>
<dbReference type="Proteomes" id="UP001165085">
    <property type="component" value="Unassembled WGS sequence"/>
</dbReference>
<dbReference type="Gene3D" id="2.60.120.200">
    <property type="match status" value="1"/>
</dbReference>
<dbReference type="AlphaFoldDB" id="A0A9W7EJL0"/>
<feature type="compositionally biased region" description="Pro residues" evidence="1">
    <location>
        <begin position="241"/>
        <end position="261"/>
    </location>
</feature>
<evidence type="ECO:0000256" key="3">
    <source>
        <dbReference type="SAM" id="SignalP"/>
    </source>
</evidence>
<accession>A0A9W7EJL0</accession>
<proteinExistence type="predicted"/>
<evidence type="ECO:0000313" key="4">
    <source>
        <dbReference type="EMBL" id="GMH79303.1"/>
    </source>
</evidence>
<evidence type="ECO:0000313" key="5">
    <source>
        <dbReference type="Proteomes" id="UP001165085"/>
    </source>
</evidence>
<dbReference type="EMBL" id="BRXY01000232">
    <property type="protein sequence ID" value="GMH79303.1"/>
    <property type="molecule type" value="Genomic_DNA"/>
</dbReference>
<name>A0A9W7EJL0_9STRA</name>
<keyword evidence="2" id="KW-0472">Membrane</keyword>
<keyword evidence="3" id="KW-0732">Signal</keyword>
<organism evidence="4 5">
    <name type="scientific">Triparma strigata</name>
    <dbReference type="NCBI Taxonomy" id="1606541"/>
    <lineage>
        <taxon>Eukaryota</taxon>
        <taxon>Sar</taxon>
        <taxon>Stramenopiles</taxon>
        <taxon>Ochrophyta</taxon>
        <taxon>Bolidophyceae</taxon>
        <taxon>Parmales</taxon>
        <taxon>Triparmaceae</taxon>
        <taxon>Triparma</taxon>
    </lineage>
</organism>
<feature type="region of interest" description="Disordered" evidence="1">
    <location>
        <begin position="234"/>
        <end position="264"/>
    </location>
</feature>